<evidence type="ECO:0008006" key="3">
    <source>
        <dbReference type="Google" id="ProtNLM"/>
    </source>
</evidence>
<dbReference type="Gene3D" id="1.10.10.10">
    <property type="entry name" value="Winged helix-like DNA-binding domain superfamily/Winged helix DNA-binding domain"/>
    <property type="match status" value="1"/>
</dbReference>
<dbReference type="EMBL" id="JAOSHN010000003">
    <property type="protein sequence ID" value="MCU7378160.1"/>
    <property type="molecule type" value="Genomic_DNA"/>
</dbReference>
<organism evidence="1 2">
    <name type="scientific">Hominibacterium faecale</name>
    <dbReference type="NCBI Taxonomy" id="2839743"/>
    <lineage>
        <taxon>Bacteria</taxon>
        <taxon>Bacillati</taxon>
        <taxon>Bacillota</taxon>
        <taxon>Clostridia</taxon>
        <taxon>Peptostreptococcales</taxon>
        <taxon>Anaerovoracaceae</taxon>
        <taxon>Hominibacterium</taxon>
    </lineage>
</organism>
<gene>
    <name evidence="1" type="ORF">OBO34_07305</name>
</gene>
<evidence type="ECO:0000313" key="1">
    <source>
        <dbReference type="EMBL" id="MCU7378160.1"/>
    </source>
</evidence>
<keyword evidence="2" id="KW-1185">Reference proteome</keyword>
<dbReference type="AlphaFoldDB" id="A0A9J6QKY8"/>
<reference evidence="1" key="1">
    <citation type="submission" date="2022-09" db="EMBL/GenBank/DDBJ databases">
        <title>Culturomic study of gut microbiota in children with autism spectrum disorder.</title>
        <authorList>
            <person name="Efimov B.A."/>
            <person name="Chaplin A.V."/>
            <person name="Sokolova S.R."/>
            <person name="Pikina A.P."/>
            <person name="Korzhanova M."/>
            <person name="Belova V."/>
            <person name="Korostin D."/>
        </authorList>
    </citation>
    <scope>NUCLEOTIDE SEQUENCE</scope>
    <source>
        <strain evidence="1">ASD5510</strain>
    </source>
</reference>
<accession>A0A9J6QKY8</accession>
<proteinExistence type="predicted"/>
<dbReference type="Proteomes" id="UP001065549">
    <property type="component" value="Unassembled WGS sequence"/>
</dbReference>
<sequence>MIEELIKKFNLSSREIVLVNMLDNATKEHPVTREDIMRTFSVCDRTGRGMIEDLREKGVRVNGTSKDKGYWLIRTQKELDCFLRDYLSKSNTMRRRAENMKYQGEDRQVNLFELL</sequence>
<dbReference type="RefSeq" id="WP_269478468.1">
    <property type="nucleotide sequence ID" value="NZ_JAOSHN010000003.1"/>
</dbReference>
<name>A0A9J6QKY8_9FIRM</name>
<dbReference type="InterPro" id="IPR036388">
    <property type="entry name" value="WH-like_DNA-bd_sf"/>
</dbReference>
<evidence type="ECO:0000313" key="2">
    <source>
        <dbReference type="Proteomes" id="UP001065549"/>
    </source>
</evidence>
<comment type="caution">
    <text evidence="1">The sequence shown here is derived from an EMBL/GenBank/DDBJ whole genome shotgun (WGS) entry which is preliminary data.</text>
</comment>
<protein>
    <recommendedName>
        <fullName evidence="3">Helix-turn-helix type 11 domain-containing protein</fullName>
    </recommendedName>
</protein>